<dbReference type="Proteomes" id="UP000314294">
    <property type="component" value="Unassembled WGS sequence"/>
</dbReference>
<keyword evidence="2" id="KW-1185">Reference proteome</keyword>
<comment type="caution">
    <text evidence="1">The sequence shown here is derived from an EMBL/GenBank/DDBJ whole genome shotgun (WGS) entry which is preliminary data.</text>
</comment>
<protein>
    <submittedName>
        <fullName evidence="1">Uncharacterized protein</fullName>
    </submittedName>
</protein>
<sequence>MCQKRPSIIAIPDELAPPWSATPFGLNTCGPPSLRRPEQMHRLLPRAAQEERDKDITASRSHVISQKLGNIGSDDTLAGGHIFGKGPKLAWLTAHRLPGAECHSVGRRPERQRSSEQANWALQHVLPSTLHPPPIAIPSRKGGAGW</sequence>
<dbReference type="AlphaFoldDB" id="A0A4Z2EWQ8"/>
<proteinExistence type="predicted"/>
<name>A0A4Z2EWQ8_9TELE</name>
<accession>A0A4Z2EWQ8</accession>
<gene>
    <name evidence="1" type="ORF">EYF80_056589</name>
</gene>
<evidence type="ECO:0000313" key="1">
    <source>
        <dbReference type="EMBL" id="TNN33249.1"/>
    </source>
</evidence>
<dbReference type="EMBL" id="SRLO01002299">
    <property type="protein sequence ID" value="TNN33249.1"/>
    <property type="molecule type" value="Genomic_DNA"/>
</dbReference>
<evidence type="ECO:0000313" key="2">
    <source>
        <dbReference type="Proteomes" id="UP000314294"/>
    </source>
</evidence>
<reference evidence="1 2" key="1">
    <citation type="submission" date="2019-03" db="EMBL/GenBank/DDBJ databases">
        <title>First draft genome of Liparis tanakae, snailfish: a comprehensive survey of snailfish specific genes.</title>
        <authorList>
            <person name="Kim W."/>
            <person name="Song I."/>
            <person name="Jeong J.-H."/>
            <person name="Kim D."/>
            <person name="Kim S."/>
            <person name="Ryu S."/>
            <person name="Song J.Y."/>
            <person name="Lee S.K."/>
        </authorList>
    </citation>
    <scope>NUCLEOTIDE SEQUENCE [LARGE SCALE GENOMIC DNA]</scope>
    <source>
        <tissue evidence="1">Muscle</tissue>
    </source>
</reference>
<organism evidence="1 2">
    <name type="scientific">Liparis tanakae</name>
    <name type="common">Tanaka's snailfish</name>
    <dbReference type="NCBI Taxonomy" id="230148"/>
    <lineage>
        <taxon>Eukaryota</taxon>
        <taxon>Metazoa</taxon>
        <taxon>Chordata</taxon>
        <taxon>Craniata</taxon>
        <taxon>Vertebrata</taxon>
        <taxon>Euteleostomi</taxon>
        <taxon>Actinopterygii</taxon>
        <taxon>Neopterygii</taxon>
        <taxon>Teleostei</taxon>
        <taxon>Neoteleostei</taxon>
        <taxon>Acanthomorphata</taxon>
        <taxon>Eupercaria</taxon>
        <taxon>Perciformes</taxon>
        <taxon>Cottioidei</taxon>
        <taxon>Cottales</taxon>
        <taxon>Liparidae</taxon>
        <taxon>Liparis</taxon>
    </lineage>
</organism>